<proteinExistence type="inferred from homology"/>
<feature type="compositionally biased region" description="Polar residues" evidence="11">
    <location>
        <begin position="1354"/>
        <end position="1363"/>
    </location>
</feature>
<evidence type="ECO:0000256" key="9">
    <source>
        <dbReference type="ARBA" id="ARBA00023203"/>
    </source>
</evidence>
<evidence type="ECO:0000259" key="12">
    <source>
        <dbReference type="PROSITE" id="PS51016"/>
    </source>
</evidence>
<evidence type="ECO:0000256" key="2">
    <source>
        <dbReference type="ARBA" id="ARBA00008314"/>
    </source>
</evidence>
<keyword evidence="5 10" id="KW-0067">ATP-binding</keyword>
<feature type="compositionally biased region" description="Basic and acidic residues" evidence="11">
    <location>
        <begin position="1219"/>
        <end position="1259"/>
    </location>
</feature>
<feature type="region of interest" description="Actin-binding" evidence="10">
    <location>
        <begin position="635"/>
        <end position="657"/>
    </location>
</feature>
<evidence type="ECO:0000256" key="11">
    <source>
        <dbReference type="SAM" id="MobiDB-lite"/>
    </source>
</evidence>
<dbReference type="CDD" id="cd01387">
    <property type="entry name" value="MYSc_Myo15"/>
    <property type="match status" value="1"/>
</dbReference>
<dbReference type="GO" id="GO:0003779">
    <property type="term" value="F:actin binding"/>
    <property type="evidence" value="ECO:0007669"/>
    <property type="project" value="UniProtKB-KW"/>
</dbReference>
<evidence type="ECO:0000256" key="8">
    <source>
        <dbReference type="ARBA" id="ARBA00023175"/>
    </source>
</evidence>
<dbReference type="FunFam" id="1.20.58.530:FF:000005">
    <property type="entry name" value="unconventional myosin-IXa isoform X1"/>
    <property type="match status" value="1"/>
</dbReference>
<keyword evidence="8 10" id="KW-0505">Motor protein</keyword>
<evidence type="ECO:0000256" key="3">
    <source>
        <dbReference type="ARBA" id="ARBA00022490"/>
    </source>
</evidence>
<evidence type="ECO:0000256" key="7">
    <source>
        <dbReference type="ARBA" id="ARBA00023123"/>
    </source>
</evidence>
<dbReference type="PANTHER" id="PTHR22692:SF26">
    <property type="entry name" value="SH3 DOMAIN-CONTAINING PROTEIN"/>
    <property type="match status" value="1"/>
</dbReference>
<sequence>MCNFGYSKIRTMDDYQEGDLVWFDPGIGYLLPGEVVDFSKPAQVITVQALISGKPQNFTLHNLESVRKRQDLGPNGFEDMIELVDLNEASLLWNLKIRYDKEMIYTYTGSILVAVNPYKMFDIYGLEMVKKYEGQILGTLPPHLFAIGSSAYGKMSKDNENQVVVISGESGAGKTESTKLIMQYLAAVNKSPSNLITEQILEANPLLESFGNAKTVRNDNSSRFGKYMEVHFKDGVITGARSTEYLLEKSRIVTQASDERNYHVFYEMLSGLSDTEKEKYGLQTADNYFYLNQGGCFKIKSKDDAEDFRALLAAMQVLSFTSEEQDTIFRILASVLHLGNIYFHRKQLKHGQEGVEIGSDAEIRWASHLLQLSLDGILRAMTTKTTEARNERVVTPLNIDQALDARDAIAKALYSSLFSWLVQRVNNIVFKGPRKTSIAILDIFGFEDFKENSFEQLCINYANETLQYYFNKHVFKLEQQEYAKERIEWQPINYQDNQPVLNLIAKKPVGILPLLDDESNFPKATDLSFLEKCHYNHALNELYSRPRMSSMEFGVKHYAGQVWYSVDGFLDKNRDTLRGVVVELLISSKLPMISKMFQELRDTAEAAKTISKSNGRFVTMKPRTPTVGARFHDSLQSLVDQMAKCHPWFVRCIKPNNEKAPMKFDMLIVLEQLRYSGMLETISIRKTGYPIRMKFQQFAERYRCIVPGRLPRGSPSRDVCRVILDKIPGSKDQYQLGSSKVFLRESLEQALEKERVNILRGSVVTIQRYVRGYQARKKYKLMRQSAVKVQTAYRAWTARRRYRIIRKGIIRTQANYRMLRQKREYDKIKAILARKREADRLALERSKERANKEEQERASRAVAGVNHLEIPAELAFIFSKLDEWQCIHNERNVTKVVGEVAKPFSPEYRLPSDIDQHAFTKFTNVYFKAHIWGMKREPIKTPFLSKTNESDYQCSLALFKLILRFMNDNNLNGKKERILGDYIVQKGLLNEMMRDEILCQLCNQTWKNDNEANNERAWILMANCLSCFSPSRHLYKYLLKYVSDHAYDGYKAHCQRKLLQGQKLDPEGRRTYPPSLLEWKSNTRRTNMALEAKFADGGNMYGPVESLTTGEEFAASLLKARGIDDCYGWTVDLDDDGDLYELNGYDYVLDLVAETEVPPAFPVCKSFFLVSANKNKKTKYSSATWAASPHNPERINTFEIDIDESPPAPIRYKQPIKSRSIDDITRADQHSSHEYLTRERRKERIRSSSHERLLDDIGRIDPPLSKTSALNDRYFENGKTTRSDLIVDESHRSRPRPEPIGSMLGLSKSKLNERYTEREVPGLSETSKLNKRYLAPKNNSSQQRQEEDSHHSKTAQSPPSSAWQDELGLASSALNDRYFSRQELLKQTKTDASDAGSRRGDGSVIHGPTPSIDESSKINGHSPDMNGSGNNRDASNSSQASNDGIDFPEFDFPENGDEEEMEPDDYLPDPDGSRCSRTTESTRYVKYGGKQQAVKGHSHSTKAHIDRNRDDYSSVGGPKSSAMSDTSEAPSLASHVKNVRIPSHTSDLDQYLDDLFNPVLDGNLDELSDARSLAASIKGGRSPEPLTVYNKNSSETDPYNILDELLPDPPEEEFSNLNNPESLAKALKGGGKAVGGGIDTQQRGASNGLHSQSMTPNLSTPSPALPGGVGNSSASSTTGGSNLPLYNLSGMTVPMVDASQLIQQQLLQQQMIQVGFSNQHLSSC</sequence>
<organism evidence="14 15">
    <name type="scientific">Larinioides sclopetarius</name>
    <dbReference type="NCBI Taxonomy" id="280406"/>
    <lineage>
        <taxon>Eukaryota</taxon>
        <taxon>Metazoa</taxon>
        <taxon>Ecdysozoa</taxon>
        <taxon>Arthropoda</taxon>
        <taxon>Chelicerata</taxon>
        <taxon>Arachnida</taxon>
        <taxon>Araneae</taxon>
        <taxon>Araneomorphae</taxon>
        <taxon>Entelegynae</taxon>
        <taxon>Araneoidea</taxon>
        <taxon>Araneidae</taxon>
        <taxon>Larinioides</taxon>
    </lineage>
</organism>
<dbReference type="Gene3D" id="6.20.240.20">
    <property type="match status" value="1"/>
</dbReference>
<evidence type="ECO:0000256" key="6">
    <source>
        <dbReference type="ARBA" id="ARBA00023054"/>
    </source>
</evidence>
<name>A0AAV1YYY0_9ARAC</name>
<dbReference type="SUPFAM" id="SSF52540">
    <property type="entry name" value="P-loop containing nucleoside triphosphate hydrolases"/>
    <property type="match status" value="1"/>
</dbReference>
<dbReference type="Pfam" id="PF00063">
    <property type="entry name" value="Myosin_head"/>
    <property type="match status" value="1"/>
</dbReference>
<comment type="subcellular location">
    <subcellularLocation>
        <location evidence="1">Cytoplasm</location>
    </subcellularLocation>
</comment>
<dbReference type="Pfam" id="PF00612">
    <property type="entry name" value="IQ"/>
    <property type="match status" value="2"/>
</dbReference>
<feature type="region of interest" description="Disordered" evidence="11">
    <location>
        <begin position="1627"/>
        <end position="1678"/>
    </location>
</feature>
<dbReference type="GO" id="GO:0003774">
    <property type="term" value="F:cytoskeletal motor activity"/>
    <property type="evidence" value="ECO:0007669"/>
    <property type="project" value="UniProtKB-UniRule"/>
</dbReference>
<keyword evidence="3" id="KW-0963">Cytoplasm</keyword>
<keyword evidence="15" id="KW-1185">Reference proteome</keyword>
<dbReference type="PANTHER" id="PTHR22692">
    <property type="entry name" value="MYOSIN VII, XV"/>
    <property type="match status" value="1"/>
</dbReference>
<accession>A0AAV1YYY0</accession>
<feature type="compositionally biased region" description="Acidic residues" evidence="11">
    <location>
        <begin position="1446"/>
        <end position="1468"/>
    </location>
</feature>
<evidence type="ECO:0000256" key="1">
    <source>
        <dbReference type="ARBA" id="ARBA00004496"/>
    </source>
</evidence>
<dbReference type="InterPro" id="IPR001609">
    <property type="entry name" value="Myosin_head_motor_dom-like"/>
</dbReference>
<dbReference type="GO" id="GO:0009888">
    <property type="term" value="P:tissue development"/>
    <property type="evidence" value="ECO:0007669"/>
    <property type="project" value="UniProtKB-ARBA"/>
</dbReference>
<dbReference type="Gene3D" id="1.20.120.720">
    <property type="entry name" value="Myosin VI head, motor domain, U50 subdomain"/>
    <property type="match status" value="1"/>
</dbReference>
<keyword evidence="9 10" id="KW-0009">Actin-binding</keyword>
<comment type="caution">
    <text evidence="14">The sequence shown here is derived from an EMBL/GenBank/DDBJ whole genome shotgun (WGS) entry which is preliminary data.</text>
</comment>
<evidence type="ECO:0008006" key="16">
    <source>
        <dbReference type="Google" id="ProtNLM"/>
    </source>
</evidence>
<dbReference type="FunFam" id="1.10.10.820:FF:000001">
    <property type="entry name" value="Myosin heavy chain"/>
    <property type="match status" value="1"/>
</dbReference>
<reference evidence="14 15" key="1">
    <citation type="submission" date="2024-04" db="EMBL/GenBank/DDBJ databases">
        <authorList>
            <person name="Rising A."/>
            <person name="Reimegard J."/>
            <person name="Sonavane S."/>
            <person name="Akerstrom W."/>
            <person name="Nylinder S."/>
            <person name="Hedman E."/>
            <person name="Kallberg Y."/>
        </authorList>
    </citation>
    <scope>NUCLEOTIDE SEQUENCE [LARGE SCALE GENOMIC DNA]</scope>
</reference>
<dbReference type="InterPro" id="IPR051567">
    <property type="entry name" value="Unconventional_Myosin_ATPase"/>
</dbReference>
<protein>
    <recommendedName>
        <fullName evidence="16">Unconventional myosin-XV</fullName>
    </recommendedName>
</protein>
<dbReference type="PROSITE" id="PS51016">
    <property type="entry name" value="MYTH4"/>
    <property type="match status" value="1"/>
</dbReference>
<dbReference type="GO" id="GO:0005524">
    <property type="term" value="F:ATP binding"/>
    <property type="evidence" value="ECO:0007669"/>
    <property type="project" value="UniProtKB-UniRule"/>
</dbReference>
<evidence type="ECO:0000313" key="14">
    <source>
        <dbReference type="EMBL" id="CAL1264133.1"/>
    </source>
</evidence>
<dbReference type="PROSITE" id="PS50096">
    <property type="entry name" value="IQ"/>
    <property type="match status" value="2"/>
</dbReference>
<dbReference type="EMBL" id="CAXIEN010000011">
    <property type="protein sequence ID" value="CAL1264133.1"/>
    <property type="molecule type" value="Genomic_DNA"/>
</dbReference>
<dbReference type="PRINTS" id="PR00193">
    <property type="entry name" value="MYOSINHEAVY"/>
</dbReference>
<dbReference type="Gene3D" id="1.20.5.190">
    <property type="match status" value="1"/>
</dbReference>
<evidence type="ECO:0000259" key="13">
    <source>
        <dbReference type="PROSITE" id="PS51456"/>
    </source>
</evidence>
<dbReference type="GO" id="GO:0048731">
    <property type="term" value="P:system development"/>
    <property type="evidence" value="ECO:0007669"/>
    <property type="project" value="UniProtKB-ARBA"/>
</dbReference>
<feature type="region of interest" description="Disordered" evidence="11">
    <location>
        <begin position="1204"/>
        <end position="1364"/>
    </location>
</feature>
<keyword evidence="7 10" id="KW-0518">Myosin</keyword>
<feature type="compositionally biased region" description="Polar residues" evidence="11">
    <location>
        <begin position="1425"/>
        <end position="1442"/>
    </location>
</feature>
<dbReference type="GO" id="GO:0016459">
    <property type="term" value="C:myosin complex"/>
    <property type="evidence" value="ECO:0007669"/>
    <property type="project" value="UniProtKB-KW"/>
</dbReference>
<gene>
    <name evidence="14" type="ORF">LARSCL_LOCUS1848</name>
</gene>
<dbReference type="FunFam" id="3.40.850.10:FF:000008">
    <property type="entry name" value="Putative unconventional myosin-IXa"/>
    <property type="match status" value="1"/>
</dbReference>
<feature type="compositionally biased region" description="Basic and acidic residues" evidence="11">
    <location>
        <begin position="1503"/>
        <end position="1512"/>
    </location>
</feature>
<comment type="similarity">
    <text evidence="2 10">Belongs to the TRAFAC class myosin-kinesin ATPase superfamily. Myosin family.</text>
</comment>
<dbReference type="InterPro" id="IPR027417">
    <property type="entry name" value="P-loop_NTPase"/>
</dbReference>
<dbReference type="Proteomes" id="UP001497382">
    <property type="component" value="Unassembled WGS sequence"/>
</dbReference>
<dbReference type="SMART" id="SM00242">
    <property type="entry name" value="MYSc"/>
    <property type="match status" value="1"/>
</dbReference>
<dbReference type="SMART" id="SM00139">
    <property type="entry name" value="MyTH4"/>
    <property type="match status" value="1"/>
</dbReference>
<evidence type="ECO:0000313" key="15">
    <source>
        <dbReference type="Proteomes" id="UP001497382"/>
    </source>
</evidence>
<feature type="domain" description="Myosin motor" evidence="13">
    <location>
        <begin position="75"/>
        <end position="756"/>
    </location>
</feature>
<feature type="domain" description="MyTH4" evidence="12">
    <location>
        <begin position="934"/>
        <end position="1083"/>
    </location>
</feature>
<dbReference type="InterPro" id="IPR000048">
    <property type="entry name" value="IQ_motif_EF-hand-BS"/>
</dbReference>
<dbReference type="InterPro" id="IPR038185">
    <property type="entry name" value="MyTH4_dom_sf"/>
</dbReference>
<dbReference type="InterPro" id="IPR036961">
    <property type="entry name" value="Kinesin_motor_dom_sf"/>
</dbReference>
<evidence type="ECO:0000256" key="5">
    <source>
        <dbReference type="ARBA" id="ARBA00022840"/>
    </source>
</evidence>
<dbReference type="Gene3D" id="1.10.10.820">
    <property type="match status" value="1"/>
</dbReference>
<dbReference type="GO" id="GO:0048513">
    <property type="term" value="P:animal organ development"/>
    <property type="evidence" value="ECO:0007669"/>
    <property type="project" value="UniProtKB-ARBA"/>
</dbReference>
<dbReference type="Gene3D" id="3.40.850.10">
    <property type="entry name" value="Kinesin motor domain"/>
    <property type="match status" value="1"/>
</dbReference>
<feature type="compositionally biased region" description="Basic and acidic residues" evidence="11">
    <location>
        <begin position="1387"/>
        <end position="1401"/>
    </location>
</feature>
<feature type="compositionally biased region" description="Basic and acidic residues" evidence="11">
    <location>
        <begin position="1273"/>
        <end position="1282"/>
    </location>
</feature>
<feature type="compositionally biased region" description="Basic and acidic residues" evidence="11">
    <location>
        <begin position="1288"/>
        <end position="1297"/>
    </location>
</feature>
<feature type="binding site" evidence="10">
    <location>
        <begin position="168"/>
        <end position="175"/>
    </location>
    <ligand>
        <name>ATP</name>
        <dbReference type="ChEBI" id="CHEBI:30616"/>
    </ligand>
</feature>
<feature type="region of interest" description="Disordered" evidence="11">
    <location>
        <begin position="1387"/>
        <end position="1527"/>
    </location>
</feature>
<dbReference type="GO" id="GO:0005737">
    <property type="term" value="C:cytoplasm"/>
    <property type="evidence" value="ECO:0007669"/>
    <property type="project" value="UniProtKB-SubCell"/>
</dbReference>
<dbReference type="Gene3D" id="1.25.40.530">
    <property type="entry name" value="MyTH4 domain"/>
    <property type="match status" value="2"/>
</dbReference>
<dbReference type="Pfam" id="PF00784">
    <property type="entry name" value="MyTH4"/>
    <property type="match status" value="1"/>
</dbReference>
<dbReference type="PROSITE" id="PS51456">
    <property type="entry name" value="MYOSIN_MOTOR"/>
    <property type="match status" value="1"/>
</dbReference>
<feature type="compositionally biased region" description="Basic and acidic residues" evidence="11">
    <location>
        <begin position="1310"/>
        <end position="1320"/>
    </location>
</feature>
<dbReference type="SMART" id="SM00015">
    <property type="entry name" value="IQ"/>
    <property type="match status" value="3"/>
</dbReference>
<dbReference type="InterPro" id="IPR036057">
    <property type="entry name" value="MYSc_Myo15"/>
</dbReference>
<dbReference type="InterPro" id="IPR000857">
    <property type="entry name" value="MyTH4_dom"/>
</dbReference>
<dbReference type="Gene3D" id="1.20.58.530">
    <property type="match status" value="1"/>
</dbReference>
<feature type="compositionally biased region" description="Polar residues" evidence="11">
    <location>
        <begin position="1639"/>
        <end position="1662"/>
    </location>
</feature>
<evidence type="ECO:0000256" key="10">
    <source>
        <dbReference type="PROSITE-ProRule" id="PRU00782"/>
    </source>
</evidence>
<keyword evidence="4 10" id="KW-0547">Nucleotide-binding</keyword>
<evidence type="ECO:0000256" key="4">
    <source>
        <dbReference type="ARBA" id="ARBA00022741"/>
    </source>
</evidence>
<keyword evidence="6" id="KW-0175">Coiled coil</keyword>
<feature type="compositionally biased region" description="Gly residues" evidence="11">
    <location>
        <begin position="1628"/>
        <end position="1638"/>
    </location>
</feature>